<keyword evidence="4 6" id="KW-1133">Transmembrane helix</keyword>
<evidence type="ECO:0000313" key="8">
    <source>
        <dbReference type="Proteomes" id="UP000799437"/>
    </source>
</evidence>
<feature type="transmembrane region" description="Helical" evidence="6">
    <location>
        <begin position="375"/>
        <end position="393"/>
    </location>
</feature>
<feature type="transmembrane region" description="Helical" evidence="6">
    <location>
        <begin position="171"/>
        <end position="191"/>
    </location>
</feature>
<dbReference type="GO" id="GO:0005886">
    <property type="term" value="C:plasma membrane"/>
    <property type="evidence" value="ECO:0007669"/>
    <property type="project" value="TreeGrafter"/>
</dbReference>
<dbReference type="OrthoDB" id="2018619at2759"/>
<evidence type="ECO:0000256" key="2">
    <source>
        <dbReference type="ARBA" id="ARBA00008974"/>
    </source>
</evidence>
<comment type="subcellular location">
    <subcellularLocation>
        <location evidence="1">Membrane</location>
        <topology evidence="1">Multi-pass membrane protein</topology>
    </subcellularLocation>
</comment>
<sequence>MMLGLTSVKNLFSSIDDFKRLVRTKEAPAKGKAYFNEDLLPTRLEHRKWNMVHFFTYYLTQTFSPGSYNLGATLIATGLQWWHGIIAAVIGSVFLSIIVILNSRGASRYHIGFPVYVRASSGLGGARLFIGVRASVAVIYFATQSFYGGMLMSVCLRAIFGHHWTGIPNHLPVSAGITSGNLLAFFIFWLIQLPVMFLHPTVLRHLFVVKAVYTTTALLGMLGWAVSKNGGTIGGFAFTDQKVLTGSALVWPMIQAINSVCGALCPILVNQPDVARYAARPSQATWSQAFGILISKVLVMFISCATTSATTGVLGKSYWNVWDAYGAILDQYWNSTARAGIFFVALSMVLAILATNAGSNSLPVGADTSGLFPRYVNIVRGQVVCALLAPLCVPWKIISSASSFLVFLGSYTVFLMPIVGIMIVDYWVLRNGNFHVPSLYEKKSGTPYEYTHGWNLRAIAAWIAGVAFTVHGIAGSLDPDSVNQSSKNMYKLGFFLSFAMGAVIFYCLSLIWPTPVYPASQAGNAEKTFEYMAATEGFFSGESVDSIKNSMGVVGIASTTDDDTMSEIVRGEQKKGIV</sequence>
<evidence type="ECO:0000256" key="4">
    <source>
        <dbReference type="ARBA" id="ARBA00022989"/>
    </source>
</evidence>
<accession>A0A6A6W5X8</accession>
<dbReference type="CDD" id="cd11482">
    <property type="entry name" value="SLC-NCS1sbd_NRT1-like"/>
    <property type="match status" value="1"/>
</dbReference>
<evidence type="ECO:0000313" key="7">
    <source>
        <dbReference type="EMBL" id="KAF2756461.1"/>
    </source>
</evidence>
<evidence type="ECO:0000256" key="1">
    <source>
        <dbReference type="ARBA" id="ARBA00004141"/>
    </source>
</evidence>
<dbReference type="InterPro" id="IPR045225">
    <property type="entry name" value="Uracil/uridine/allantoin_perm"/>
</dbReference>
<organism evidence="7 8">
    <name type="scientific">Pseudovirgaria hyperparasitica</name>
    <dbReference type="NCBI Taxonomy" id="470096"/>
    <lineage>
        <taxon>Eukaryota</taxon>
        <taxon>Fungi</taxon>
        <taxon>Dikarya</taxon>
        <taxon>Ascomycota</taxon>
        <taxon>Pezizomycotina</taxon>
        <taxon>Dothideomycetes</taxon>
        <taxon>Dothideomycetes incertae sedis</taxon>
        <taxon>Acrospermales</taxon>
        <taxon>Acrospermaceae</taxon>
        <taxon>Pseudovirgaria</taxon>
    </lineage>
</organism>
<keyword evidence="3 6" id="KW-0812">Transmembrane</keyword>
<feature type="transmembrane region" description="Helical" evidence="6">
    <location>
        <begin position="81"/>
        <end position="101"/>
    </location>
</feature>
<evidence type="ECO:0000256" key="3">
    <source>
        <dbReference type="ARBA" id="ARBA00022692"/>
    </source>
</evidence>
<dbReference type="AlphaFoldDB" id="A0A6A6W5X8"/>
<comment type="similarity">
    <text evidence="2">Belongs to the purine-cytosine permease (2.A.39) family.</text>
</comment>
<feature type="transmembrane region" description="Helical" evidence="6">
    <location>
        <begin position="203"/>
        <end position="227"/>
    </location>
</feature>
<dbReference type="EMBL" id="ML996575">
    <property type="protein sequence ID" value="KAF2756461.1"/>
    <property type="molecule type" value="Genomic_DNA"/>
</dbReference>
<proteinExistence type="inferred from homology"/>
<dbReference type="RefSeq" id="XP_033598912.1">
    <property type="nucleotide sequence ID" value="XM_033742823.1"/>
</dbReference>
<dbReference type="Proteomes" id="UP000799437">
    <property type="component" value="Unassembled WGS sequence"/>
</dbReference>
<feature type="transmembrane region" description="Helical" evidence="6">
    <location>
        <begin position="289"/>
        <end position="315"/>
    </location>
</feature>
<reference evidence="7" key="1">
    <citation type="journal article" date="2020" name="Stud. Mycol.">
        <title>101 Dothideomycetes genomes: a test case for predicting lifestyles and emergence of pathogens.</title>
        <authorList>
            <person name="Haridas S."/>
            <person name="Albert R."/>
            <person name="Binder M."/>
            <person name="Bloem J."/>
            <person name="Labutti K."/>
            <person name="Salamov A."/>
            <person name="Andreopoulos B."/>
            <person name="Baker S."/>
            <person name="Barry K."/>
            <person name="Bills G."/>
            <person name="Bluhm B."/>
            <person name="Cannon C."/>
            <person name="Castanera R."/>
            <person name="Culley D."/>
            <person name="Daum C."/>
            <person name="Ezra D."/>
            <person name="Gonzalez J."/>
            <person name="Henrissat B."/>
            <person name="Kuo A."/>
            <person name="Liang C."/>
            <person name="Lipzen A."/>
            <person name="Lutzoni F."/>
            <person name="Magnuson J."/>
            <person name="Mondo S."/>
            <person name="Nolan M."/>
            <person name="Ohm R."/>
            <person name="Pangilinan J."/>
            <person name="Park H.-J."/>
            <person name="Ramirez L."/>
            <person name="Alfaro M."/>
            <person name="Sun H."/>
            <person name="Tritt A."/>
            <person name="Yoshinaga Y."/>
            <person name="Zwiers L.-H."/>
            <person name="Turgeon B."/>
            <person name="Goodwin S."/>
            <person name="Spatafora J."/>
            <person name="Crous P."/>
            <person name="Grigoriev I."/>
        </authorList>
    </citation>
    <scope>NUCLEOTIDE SEQUENCE</scope>
    <source>
        <strain evidence="7">CBS 121739</strain>
    </source>
</reference>
<dbReference type="Pfam" id="PF02133">
    <property type="entry name" value="Transp_cyt_pur"/>
    <property type="match status" value="1"/>
</dbReference>
<dbReference type="InterPro" id="IPR001248">
    <property type="entry name" value="Pur-cyt_permease"/>
</dbReference>
<dbReference type="PANTHER" id="PTHR30618:SF0">
    <property type="entry name" value="PURINE-URACIL PERMEASE NCS1"/>
    <property type="match status" value="1"/>
</dbReference>
<keyword evidence="5 6" id="KW-0472">Membrane</keyword>
<name>A0A6A6W5X8_9PEZI</name>
<feature type="transmembrane region" description="Helical" evidence="6">
    <location>
        <begin position="459"/>
        <end position="477"/>
    </location>
</feature>
<dbReference type="Gene3D" id="1.10.4160.10">
    <property type="entry name" value="Hydantoin permease"/>
    <property type="match status" value="1"/>
</dbReference>
<keyword evidence="8" id="KW-1185">Reference proteome</keyword>
<dbReference type="PANTHER" id="PTHR30618">
    <property type="entry name" value="NCS1 FAMILY PURINE/PYRIMIDINE TRANSPORTER"/>
    <property type="match status" value="1"/>
</dbReference>
<dbReference type="GO" id="GO:0015205">
    <property type="term" value="F:nucleobase transmembrane transporter activity"/>
    <property type="evidence" value="ECO:0007669"/>
    <property type="project" value="TreeGrafter"/>
</dbReference>
<feature type="transmembrane region" description="Helical" evidence="6">
    <location>
        <begin position="248"/>
        <end position="269"/>
    </location>
</feature>
<feature type="transmembrane region" description="Helical" evidence="6">
    <location>
        <begin position="336"/>
        <end position="355"/>
    </location>
</feature>
<protein>
    <submittedName>
        <fullName evidence="7">Putative allantoin permease</fullName>
    </submittedName>
</protein>
<feature type="transmembrane region" description="Helical" evidence="6">
    <location>
        <begin position="138"/>
        <end position="159"/>
    </location>
</feature>
<gene>
    <name evidence="7" type="ORF">EJ05DRAFT_466806</name>
</gene>
<evidence type="ECO:0000256" key="5">
    <source>
        <dbReference type="ARBA" id="ARBA00023136"/>
    </source>
</evidence>
<dbReference type="GeneID" id="54483877"/>
<evidence type="ECO:0000256" key="6">
    <source>
        <dbReference type="SAM" id="Phobius"/>
    </source>
</evidence>
<feature type="transmembrane region" description="Helical" evidence="6">
    <location>
        <begin position="405"/>
        <end position="429"/>
    </location>
</feature>
<feature type="transmembrane region" description="Helical" evidence="6">
    <location>
        <begin position="489"/>
        <end position="512"/>
    </location>
</feature>